<protein>
    <submittedName>
        <fullName evidence="1">Uncharacterized protein</fullName>
    </submittedName>
</protein>
<dbReference type="Proteomes" id="UP000712281">
    <property type="component" value="Unassembled WGS sequence"/>
</dbReference>
<evidence type="ECO:0000313" key="1">
    <source>
        <dbReference type="EMBL" id="KAF2536571.1"/>
    </source>
</evidence>
<evidence type="ECO:0000313" key="2">
    <source>
        <dbReference type="Proteomes" id="UP000712281"/>
    </source>
</evidence>
<organism evidence="1 2">
    <name type="scientific">Brassica cretica</name>
    <name type="common">Mustard</name>
    <dbReference type="NCBI Taxonomy" id="69181"/>
    <lineage>
        <taxon>Eukaryota</taxon>
        <taxon>Viridiplantae</taxon>
        <taxon>Streptophyta</taxon>
        <taxon>Embryophyta</taxon>
        <taxon>Tracheophyta</taxon>
        <taxon>Spermatophyta</taxon>
        <taxon>Magnoliopsida</taxon>
        <taxon>eudicotyledons</taxon>
        <taxon>Gunneridae</taxon>
        <taxon>Pentapetalae</taxon>
        <taxon>rosids</taxon>
        <taxon>malvids</taxon>
        <taxon>Brassicales</taxon>
        <taxon>Brassicaceae</taxon>
        <taxon>Brassiceae</taxon>
        <taxon>Brassica</taxon>
    </lineage>
</organism>
<proteinExistence type="predicted"/>
<accession>A0A8S9FTT1</accession>
<name>A0A8S9FTT1_BRACR</name>
<dbReference type="AlphaFoldDB" id="A0A8S9FTT1"/>
<sequence>MRASRSDLLIVSSWVVLMIEQPLNPKVFPSPAATEFMGRGVDGSPISPEKFPLASESKAIVTKGLTLRNRLWVKSLTVFSCMLQMSESILKAARSNDPDLVKKKNNPDLTHILFLLRWCKTGLFSGSVSSNESEIEESRIIKELHLRSVKELKIDS</sequence>
<comment type="caution">
    <text evidence="1">The sequence shown here is derived from an EMBL/GenBank/DDBJ whole genome shotgun (WGS) entry which is preliminary data.</text>
</comment>
<reference evidence="1" key="1">
    <citation type="submission" date="2019-12" db="EMBL/GenBank/DDBJ databases">
        <title>Genome sequencing and annotation of Brassica cretica.</title>
        <authorList>
            <person name="Studholme D.J."/>
            <person name="Sarris P.F."/>
        </authorList>
    </citation>
    <scope>NUCLEOTIDE SEQUENCE</scope>
    <source>
        <strain evidence="1">PFS-001/15</strain>
        <tissue evidence="1">Leaf</tissue>
    </source>
</reference>
<gene>
    <name evidence="1" type="ORF">F2Q68_00022469</name>
</gene>
<dbReference type="EMBL" id="QGKW02002228">
    <property type="protein sequence ID" value="KAF2536571.1"/>
    <property type="molecule type" value="Genomic_DNA"/>
</dbReference>